<evidence type="ECO:0000259" key="2">
    <source>
        <dbReference type="PROSITE" id="PS50937"/>
    </source>
</evidence>
<protein>
    <submittedName>
        <fullName evidence="3">Transcriptional regulator</fullName>
    </submittedName>
</protein>
<feature type="domain" description="HTH merR-type" evidence="2">
    <location>
        <begin position="1"/>
        <end position="71"/>
    </location>
</feature>
<dbReference type="RefSeq" id="WP_212847015.1">
    <property type="nucleotide sequence ID" value="NZ_AP023356.1"/>
</dbReference>
<dbReference type="SMART" id="SM00422">
    <property type="entry name" value="HTH_MERR"/>
    <property type="match status" value="1"/>
</dbReference>
<dbReference type="CDD" id="cd04780">
    <property type="entry name" value="HTH_MerR-like_sg5"/>
    <property type="match status" value="1"/>
</dbReference>
<organism evidence="3 4">
    <name type="scientific">Actinoplanes ianthinogenes</name>
    <dbReference type="NCBI Taxonomy" id="122358"/>
    <lineage>
        <taxon>Bacteria</taxon>
        <taxon>Bacillati</taxon>
        <taxon>Actinomycetota</taxon>
        <taxon>Actinomycetes</taxon>
        <taxon>Micromonosporales</taxon>
        <taxon>Micromonosporaceae</taxon>
        <taxon>Actinoplanes</taxon>
    </lineage>
</organism>
<sequence length="213" mass="23654">MMRISDLSRQSGVPVATIKFYLREQLLPPGEATGRNQATYFEEHLRRLQLIKVFTTIGQLDLTSVRRLLTAIDDESLPVTGLYETLNRVRVTTGDLTPDEGPAVATARQDVDRLIAGAGWRVRPDAATRSQLAIVLAAMRRLDCDASLSFFDDYVVAADRLARKEVSRLPLDGVQRAAALARGLLLEEAFAAIHRLAVEHHAERHFPDEPVDS</sequence>
<dbReference type="EMBL" id="AP023356">
    <property type="protein sequence ID" value="BCJ41163.1"/>
    <property type="molecule type" value="Genomic_DNA"/>
</dbReference>
<dbReference type="Gene3D" id="1.10.1660.10">
    <property type="match status" value="1"/>
</dbReference>
<dbReference type="InterPro" id="IPR000551">
    <property type="entry name" value="MerR-type_HTH_dom"/>
</dbReference>
<dbReference type="PROSITE" id="PS50937">
    <property type="entry name" value="HTH_MERR_2"/>
    <property type="match status" value="1"/>
</dbReference>
<dbReference type="PANTHER" id="PTHR30204:SF98">
    <property type="entry name" value="HTH-TYPE TRANSCRIPTIONAL REGULATOR ADHR"/>
    <property type="match status" value="1"/>
</dbReference>
<proteinExistence type="predicted"/>
<accession>A0ABM7LPN5</accession>
<dbReference type="Proteomes" id="UP000676967">
    <property type="component" value="Chromosome"/>
</dbReference>
<evidence type="ECO:0000256" key="1">
    <source>
        <dbReference type="ARBA" id="ARBA00023125"/>
    </source>
</evidence>
<keyword evidence="1" id="KW-0238">DNA-binding</keyword>
<keyword evidence="4" id="KW-1185">Reference proteome</keyword>
<name>A0ABM7LPN5_9ACTN</name>
<evidence type="ECO:0000313" key="3">
    <source>
        <dbReference type="EMBL" id="BCJ41163.1"/>
    </source>
</evidence>
<dbReference type="InterPro" id="IPR009061">
    <property type="entry name" value="DNA-bd_dom_put_sf"/>
</dbReference>
<dbReference type="PANTHER" id="PTHR30204">
    <property type="entry name" value="REDOX-CYCLING DRUG-SENSING TRANSCRIPTIONAL ACTIVATOR SOXR"/>
    <property type="match status" value="1"/>
</dbReference>
<evidence type="ECO:0000313" key="4">
    <source>
        <dbReference type="Proteomes" id="UP000676967"/>
    </source>
</evidence>
<dbReference type="SUPFAM" id="SSF46955">
    <property type="entry name" value="Putative DNA-binding domain"/>
    <property type="match status" value="1"/>
</dbReference>
<gene>
    <name evidence="3" type="ORF">Aiant_18200</name>
</gene>
<reference evidence="3 4" key="1">
    <citation type="submission" date="2020-08" db="EMBL/GenBank/DDBJ databases">
        <title>Whole genome shotgun sequence of Actinoplanes ianthinogenes NBRC 13996.</title>
        <authorList>
            <person name="Komaki H."/>
            <person name="Tamura T."/>
        </authorList>
    </citation>
    <scope>NUCLEOTIDE SEQUENCE [LARGE SCALE GENOMIC DNA]</scope>
    <source>
        <strain evidence="3 4">NBRC 13996</strain>
    </source>
</reference>
<dbReference type="Pfam" id="PF13411">
    <property type="entry name" value="MerR_1"/>
    <property type="match status" value="1"/>
</dbReference>
<dbReference type="InterPro" id="IPR047057">
    <property type="entry name" value="MerR_fam"/>
</dbReference>